<dbReference type="EMBL" id="LR797112">
    <property type="protein sequence ID" value="CAB4187323.1"/>
    <property type="molecule type" value="Genomic_DNA"/>
</dbReference>
<proteinExistence type="predicted"/>
<dbReference type="InterPro" id="IPR000182">
    <property type="entry name" value="GNAT_dom"/>
</dbReference>
<dbReference type="EMBL" id="LR797478">
    <property type="protein sequence ID" value="CAB4219259.1"/>
    <property type="molecule type" value="Genomic_DNA"/>
</dbReference>
<evidence type="ECO:0000313" key="3">
    <source>
        <dbReference type="EMBL" id="CAB4219259.1"/>
    </source>
</evidence>
<dbReference type="GO" id="GO:0016747">
    <property type="term" value="F:acyltransferase activity, transferring groups other than amino-acyl groups"/>
    <property type="evidence" value="ECO:0007669"/>
    <property type="project" value="InterPro"/>
</dbReference>
<feature type="domain" description="N-acetyltransferase" evidence="1">
    <location>
        <begin position="1"/>
        <end position="144"/>
    </location>
</feature>
<sequence>MIREANKFDRDGIIEMMKEFRDSADFNEILADDNVEYWHRLLDTIFAGAGKIFYQEGKGLLMCVIMPTVWDDKSFALHELAWFVRPEHRKGLSGFRLFDAYIQYGKELKEAGRIKYFTITKLDVSPDLDYGRYGFRKKDENWIQ</sequence>
<organism evidence="2">
    <name type="scientific">uncultured Caudovirales phage</name>
    <dbReference type="NCBI Taxonomy" id="2100421"/>
    <lineage>
        <taxon>Viruses</taxon>
        <taxon>Duplodnaviria</taxon>
        <taxon>Heunggongvirae</taxon>
        <taxon>Uroviricota</taxon>
        <taxon>Caudoviricetes</taxon>
        <taxon>Peduoviridae</taxon>
        <taxon>Maltschvirus</taxon>
        <taxon>Maltschvirus maltsch</taxon>
    </lineage>
</organism>
<dbReference type="InterPro" id="IPR016181">
    <property type="entry name" value="Acyl_CoA_acyltransferase"/>
</dbReference>
<accession>A0A6J5QRY2</accession>
<dbReference type="PROSITE" id="PS51186">
    <property type="entry name" value="GNAT"/>
    <property type="match status" value="1"/>
</dbReference>
<evidence type="ECO:0000259" key="1">
    <source>
        <dbReference type="PROSITE" id="PS51186"/>
    </source>
</evidence>
<evidence type="ECO:0000313" key="2">
    <source>
        <dbReference type="EMBL" id="CAB4187323.1"/>
    </source>
</evidence>
<reference evidence="2" key="1">
    <citation type="submission" date="2020-05" db="EMBL/GenBank/DDBJ databases">
        <authorList>
            <person name="Chiriac C."/>
            <person name="Salcher M."/>
            <person name="Ghai R."/>
            <person name="Kavagutti S V."/>
        </authorList>
    </citation>
    <scope>NUCLEOTIDE SEQUENCE</scope>
</reference>
<dbReference type="Gene3D" id="3.40.630.30">
    <property type="match status" value="1"/>
</dbReference>
<dbReference type="SUPFAM" id="SSF55729">
    <property type="entry name" value="Acyl-CoA N-acyltransferases (Nat)"/>
    <property type="match status" value="1"/>
</dbReference>
<gene>
    <name evidence="2" type="ORF">UFOVP1163_16</name>
    <name evidence="3" type="ORF">UFOVP1613_14</name>
</gene>
<protein>
    <recommendedName>
        <fullName evidence="1">N-acetyltransferase domain-containing protein</fullName>
    </recommendedName>
</protein>
<name>A0A6J5QRY2_9CAUD</name>